<dbReference type="Proteomes" id="UP000198728">
    <property type="component" value="Unassembled WGS sequence"/>
</dbReference>
<feature type="domain" description="Flagellar motor switch protein FliN-like C-terminal" evidence="1">
    <location>
        <begin position="182"/>
        <end position="249"/>
    </location>
</feature>
<gene>
    <name evidence="2" type="ORF">SAMN04488094_102533</name>
</gene>
<keyword evidence="2" id="KW-0282">Flagellum</keyword>
<evidence type="ECO:0000259" key="1">
    <source>
        <dbReference type="Pfam" id="PF01052"/>
    </source>
</evidence>
<sequence>MSLAVVAASSTERTGGLPDLLETVPENGLLAVLDGPAEAQGLLSFDNALLSAVIEKQMTGVIGKTVPPPRPVTRTDAALAADLIDAVLREFEGPFLGKPDACWAAGFGYGSHVEGVRPLGLLLEDVDYRMIALELDLDQGRRQGRALLALPAEGRGGVHDCHTVTPEVPRDEAWHEGFGTAVRGADVRLEAIMHRLKLPFAQIRRLKVGDEIPLPAVSIDRVRLAGIGGGPFGVGRLGQSRGNRAVRISAFGDQIPGPDSAPNAVFTLPDLPGPGDEIPANRTTAATVFDGSADDANAPLTPMSSQGAGLAMSGAEGEMEIAPMALDSLPDLPQSQPD</sequence>
<keyword evidence="2" id="KW-0969">Cilium</keyword>
<evidence type="ECO:0000313" key="3">
    <source>
        <dbReference type="Proteomes" id="UP000198728"/>
    </source>
</evidence>
<proteinExistence type="predicted"/>
<dbReference type="EMBL" id="FOLG01000002">
    <property type="protein sequence ID" value="SFC09890.1"/>
    <property type="molecule type" value="Genomic_DNA"/>
</dbReference>
<dbReference type="Gene3D" id="2.30.330.10">
    <property type="entry name" value="SpoA-like"/>
    <property type="match status" value="1"/>
</dbReference>
<keyword evidence="2" id="KW-0966">Cell projection</keyword>
<evidence type="ECO:0000313" key="2">
    <source>
        <dbReference type="EMBL" id="SFC09890.1"/>
    </source>
</evidence>
<name>A0A1I1GL36_9RHOB</name>
<reference evidence="2 3" key="1">
    <citation type="submission" date="2016-10" db="EMBL/GenBank/DDBJ databases">
        <authorList>
            <person name="de Groot N.N."/>
        </authorList>
    </citation>
    <scope>NUCLEOTIDE SEQUENCE [LARGE SCALE GENOMIC DNA]</scope>
    <source>
        <strain evidence="2 3">DSM 19548</strain>
    </source>
</reference>
<dbReference type="AlphaFoldDB" id="A0A1I1GL36"/>
<dbReference type="SUPFAM" id="SSF101801">
    <property type="entry name" value="Surface presentation of antigens (SPOA)"/>
    <property type="match status" value="1"/>
</dbReference>
<dbReference type="Pfam" id="PF01052">
    <property type="entry name" value="FliMN_C"/>
    <property type="match status" value="1"/>
</dbReference>
<dbReference type="InterPro" id="IPR036429">
    <property type="entry name" value="SpoA-like_sf"/>
</dbReference>
<organism evidence="2 3">
    <name type="scientific">Tropicimonas isoalkanivorans</name>
    <dbReference type="NCBI Taxonomy" id="441112"/>
    <lineage>
        <taxon>Bacteria</taxon>
        <taxon>Pseudomonadati</taxon>
        <taxon>Pseudomonadota</taxon>
        <taxon>Alphaproteobacteria</taxon>
        <taxon>Rhodobacterales</taxon>
        <taxon>Roseobacteraceae</taxon>
        <taxon>Tropicimonas</taxon>
    </lineage>
</organism>
<dbReference type="STRING" id="441112.SAMN04488094_102533"/>
<protein>
    <submittedName>
        <fullName evidence="2">Flagellar motor switch protein FliM</fullName>
    </submittedName>
</protein>
<dbReference type="InterPro" id="IPR001543">
    <property type="entry name" value="FliN-like_C"/>
</dbReference>
<keyword evidence="3" id="KW-1185">Reference proteome</keyword>
<accession>A0A1I1GL36</accession>